<comment type="subcellular location">
    <subcellularLocation>
        <location evidence="1 7">Cell membrane</location>
        <topology evidence="1 7">Multi-pass membrane protein</topology>
    </subcellularLocation>
</comment>
<feature type="transmembrane region" description="Helical" evidence="7">
    <location>
        <begin position="68"/>
        <end position="91"/>
    </location>
</feature>
<accession>A0A3Q9BRZ2</accession>
<feature type="domain" description="ABC transmembrane type-1" evidence="8">
    <location>
        <begin position="67"/>
        <end position="268"/>
    </location>
</feature>
<feature type="domain" description="ABC transmembrane type-1" evidence="8">
    <location>
        <begin position="339"/>
        <end position="543"/>
    </location>
</feature>
<feature type="transmembrane region" description="Helical" evidence="7">
    <location>
        <begin position="337"/>
        <end position="362"/>
    </location>
</feature>
<feature type="transmembrane region" description="Helical" evidence="7">
    <location>
        <begin position="242"/>
        <end position="268"/>
    </location>
</feature>
<dbReference type="GO" id="GO:0055085">
    <property type="term" value="P:transmembrane transport"/>
    <property type="evidence" value="ECO:0007669"/>
    <property type="project" value="InterPro"/>
</dbReference>
<keyword evidence="10" id="KW-1185">Reference proteome</keyword>
<feature type="transmembrane region" description="Helical" evidence="7">
    <location>
        <begin position="103"/>
        <end position="129"/>
    </location>
</feature>
<keyword evidence="4 7" id="KW-0812">Transmembrane</keyword>
<evidence type="ECO:0000256" key="1">
    <source>
        <dbReference type="ARBA" id="ARBA00004651"/>
    </source>
</evidence>
<dbReference type="PROSITE" id="PS50928">
    <property type="entry name" value="ABC_TM1"/>
    <property type="match status" value="2"/>
</dbReference>
<feature type="transmembrane region" description="Helical" evidence="7">
    <location>
        <begin position="374"/>
        <end position="400"/>
    </location>
</feature>
<evidence type="ECO:0000313" key="10">
    <source>
        <dbReference type="Proteomes" id="UP000275663"/>
    </source>
</evidence>
<dbReference type="RefSeq" id="WP_126128408.1">
    <property type="nucleotide sequence ID" value="NZ_CP034464.1"/>
</dbReference>
<dbReference type="OrthoDB" id="9790211at2"/>
<dbReference type="CDD" id="cd06261">
    <property type="entry name" value="TM_PBP2"/>
    <property type="match status" value="2"/>
</dbReference>
<feature type="transmembrane region" description="Helical" evidence="7">
    <location>
        <begin position="525"/>
        <end position="544"/>
    </location>
</feature>
<dbReference type="FunFam" id="1.10.3720.10:FF:000088">
    <property type="entry name" value="Iron(III) ABC transporter, permease protein"/>
    <property type="match status" value="1"/>
</dbReference>
<dbReference type="Proteomes" id="UP000275663">
    <property type="component" value="Chromosome"/>
</dbReference>
<evidence type="ECO:0000259" key="8">
    <source>
        <dbReference type="PROSITE" id="PS50928"/>
    </source>
</evidence>
<dbReference type="AlphaFoldDB" id="A0A3Q9BRZ2"/>
<evidence type="ECO:0000256" key="4">
    <source>
        <dbReference type="ARBA" id="ARBA00022692"/>
    </source>
</evidence>
<dbReference type="SUPFAM" id="SSF161098">
    <property type="entry name" value="MetI-like"/>
    <property type="match status" value="2"/>
</dbReference>
<dbReference type="PANTHER" id="PTHR30183">
    <property type="entry name" value="MOLYBDENUM TRANSPORT SYSTEM PERMEASE PROTEIN MODB"/>
    <property type="match status" value="1"/>
</dbReference>
<feature type="transmembrane region" description="Helical" evidence="7">
    <location>
        <begin position="295"/>
        <end position="317"/>
    </location>
</feature>
<name>A0A3Q9BRZ2_9BURK</name>
<organism evidence="9 10">
    <name type="scientific">Undibacterium parvum</name>
    <dbReference type="NCBI Taxonomy" id="401471"/>
    <lineage>
        <taxon>Bacteria</taxon>
        <taxon>Pseudomonadati</taxon>
        <taxon>Pseudomonadota</taxon>
        <taxon>Betaproteobacteria</taxon>
        <taxon>Burkholderiales</taxon>
        <taxon>Oxalobacteraceae</taxon>
        <taxon>Undibacterium</taxon>
    </lineage>
</organism>
<dbReference type="InterPro" id="IPR035906">
    <property type="entry name" value="MetI-like_sf"/>
</dbReference>
<comment type="similarity">
    <text evidence="7">Belongs to the binding-protein-dependent transport system permease family.</text>
</comment>
<dbReference type="InterPro" id="IPR000515">
    <property type="entry name" value="MetI-like"/>
</dbReference>
<evidence type="ECO:0000256" key="5">
    <source>
        <dbReference type="ARBA" id="ARBA00022989"/>
    </source>
</evidence>
<evidence type="ECO:0000256" key="3">
    <source>
        <dbReference type="ARBA" id="ARBA00022475"/>
    </source>
</evidence>
<feature type="transmembrane region" description="Helical" evidence="7">
    <location>
        <begin position="27"/>
        <end position="48"/>
    </location>
</feature>
<evidence type="ECO:0000256" key="7">
    <source>
        <dbReference type="RuleBase" id="RU363032"/>
    </source>
</evidence>
<feature type="transmembrane region" description="Helical" evidence="7">
    <location>
        <begin position="149"/>
        <end position="171"/>
    </location>
</feature>
<dbReference type="EMBL" id="CP034464">
    <property type="protein sequence ID" value="AZP13032.1"/>
    <property type="molecule type" value="Genomic_DNA"/>
</dbReference>
<evidence type="ECO:0000256" key="6">
    <source>
        <dbReference type="ARBA" id="ARBA00023136"/>
    </source>
</evidence>
<keyword evidence="5 7" id="KW-1133">Transmembrane helix</keyword>
<dbReference type="Pfam" id="PF00528">
    <property type="entry name" value="BPD_transp_1"/>
    <property type="match status" value="2"/>
</dbReference>
<proteinExistence type="inferred from homology"/>
<evidence type="ECO:0000313" key="9">
    <source>
        <dbReference type="EMBL" id="AZP13032.1"/>
    </source>
</evidence>
<feature type="transmembrane region" description="Helical" evidence="7">
    <location>
        <begin position="412"/>
        <end position="436"/>
    </location>
</feature>
<sequence>MNTVLANRHALTTYCLSLARFLTGWRLAAFLVSLITLVPLLVVLFSLFSPEPEIWDHLRQYVLPDLLINTFWLALGVALGTGFLGVSLAWLTAVCEFPGRRIFAWALMLPLAIPAYVAAFVNIGLFDFTGPLQTALRLWFGSSAWFPPIRSRGGVILVMTLSLYPYVYLLARNAFMTQGKRSLEVAQSLGLSRLAGFFKVALPMARPWIFSGIMLALMESLADFGTVAVFNYDTFTTAIYKAWFGLFSLSSASQLASILVMLVLLLALGEQSWRGAKRYHATGKSNQSRYTLQPFLGWISCLYAGLILALAFALPVGQLLVWCVEVFAEDFDSRYPMFVLHSVLLSSMAALLVVVAALLLAYALRLYNDWPTRFFGRLSTLGYAIPGSVLAVGVFIPVAWLDNQLIAILKPWLGGGAILRGTLTVMLLAYVARFLAPGFNAIDSAMQRITRSQEEAARGMGLSGWRLFIRVHLPLLRGGIFSAAMLVFVDVMKEMPITLMTRPFGWDTLSVRVFEMTSEGQWERAALPAVALVIAGLIPVILLTRQAEH</sequence>
<reference evidence="9 10" key="1">
    <citation type="journal article" date="2011" name="Int. J. Syst. Evol. Microbiol.">
        <title>Description of Undibacterium oligocarboniphilum sp. nov., isolated from purified water, and Undibacterium pigrum strain CCUG 49012 as the type strain of Undibacterium parvum sp. nov., and emended descriptions of the genus Undibacterium and the species Undibacterium pigrum.</title>
        <authorList>
            <person name="Eder W."/>
            <person name="Wanner G."/>
            <person name="Ludwig W."/>
            <person name="Busse H.J."/>
            <person name="Ziemke-Kageler F."/>
            <person name="Lang E."/>
        </authorList>
    </citation>
    <scope>NUCLEOTIDE SEQUENCE [LARGE SCALE GENOMIC DNA]</scope>
    <source>
        <strain evidence="9 10">DSM 23061</strain>
    </source>
</reference>
<keyword evidence="3" id="KW-1003">Cell membrane</keyword>
<gene>
    <name evidence="9" type="ORF">EJN92_14100</name>
</gene>
<evidence type="ECO:0000256" key="2">
    <source>
        <dbReference type="ARBA" id="ARBA00022448"/>
    </source>
</evidence>
<protein>
    <submittedName>
        <fullName evidence="9">Iron ABC transporter permease</fullName>
    </submittedName>
</protein>
<dbReference type="PANTHER" id="PTHR30183:SF2">
    <property type="entry name" value="IRON UTILIZATION PROTEIN"/>
    <property type="match status" value="1"/>
</dbReference>
<feature type="transmembrane region" description="Helical" evidence="7">
    <location>
        <begin position="208"/>
        <end position="230"/>
    </location>
</feature>
<keyword evidence="2 7" id="KW-0813">Transport</keyword>
<keyword evidence="6 7" id="KW-0472">Membrane</keyword>
<feature type="transmembrane region" description="Helical" evidence="7">
    <location>
        <begin position="467"/>
        <end position="489"/>
    </location>
</feature>
<dbReference type="GO" id="GO:0005886">
    <property type="term" value="C:plasma membrane"/>
    <property type="evidence" value="ECO:0007669"/>
    <property type="project" value="UniProtKB-SubCell"/>
</dbReference>
<dbReference type="Gene3D" id="1.10.3720.10">
    <property type="entry name" value="MetI-like"/>
    <property type="match status" value="2"/>
</dbReference>
<dbReference type="KEGG" id="upv:EJN92_14100"/>